<reference evidence="14" key="1">
    <citation type="journal article" date="2020" name="bioRxiv">
        <title>Whole genome comparisons of ergot fungi reveals the divergence and evolution of species within the genus Claviceps are the result of varying mechanisms driving genome evolution and host range expansion.</title>
        <authorList>
            <person name="Wyka S.A."/>
            <person name="Mondo S.J."/>
            <person name="Liu M."/>
            <person name="Dettman J."/>
            <person name="Nalam V."/>
            <person name="Broders K.D."/>
        </authorList>
    </citation>
    <scope>NUCLEOTIDE SEQUENCE</scope>
    <source>
        <strain evidence="14">CCC 489</strain>
    </source>
</reference>
<keyword evidence="3" id="KW-0813">Transport</keyword>
<evidence type="ECO:0000256" key="13">
    <source>
        <dbReference type="SAM" id="MobiDB-lite"/>
    </source>
</evidence>
<evidence type="ECO:0000313" key="15">
    <source>
        <dbReference type="Proteomes" id="UP000811619"/>
    </source>
</evidence>
<keyword evidence="11" id="KW-0408">Iron</keyword>
<evidence type="ECO:0000256" key="10">
    <source>
        <dbReference type="PIRSR" id="PIRSR607992-1"/>
    </source>
</evidence>
<dbReference type="Pfam" id="PF05328">
    <property type="entry name" value="CybS"/>
    <property type="match status" value="1"/>
</dbReference>
<dbReference type="GO" id="GO:0006121">
    <property type="term" value="P:mitochondrial electron transport, succinate to ubiquinone"/>
    <property type="evidence" value="ECO:0007669"/>
    <property type="project" value="TreeGrafter"/>
</dbReference>
<keyword evidence="9 12" id="KW-0472">Membrane</keyword>
<dbReference type="GO" id="GO:0046872">
    <property type="term" value="F:metal ion binding"/>
    <property type="evidence" value="ECO:0007669"/>
    <property type="project" value="UniProtKB-KW"/>
</dbReference>
<dbReference type="AlphaFoldDB" id="A0A8K0NGB3"/>
<feature type="region of interest" description="Disordered" evidence="13">
    <location>
        <begin position="88"/>
        <end position="107"/>
    </location>
</feature>
<evidence type="ECO:0000313" key="14">
    <source>
        <dbReference type="EMBL" id="KAG5917496.1"/>
    </source>
</evidence>
<proteinExistence type="inferred from homology"/>
<evidence type="ECO:0000256" key="5">
    <source>
        <dbReference type="ARBA" id="ARBA00022792"/>
    </source>
</evidence>
<keyword evidence="4" id="KW-0812">Transmembrane</keyword>
<accession>A0A8K0NGB3</accession>
<dbReference type="Gene3D" id="1.20.1300.10">
    <property type="entry name" value="Fumarate reductase/succinate dehydrogenase, transmembrane subunit"/>
    <property type="match status" value="1"/>
</dbReference>
<dbReference type="GO" id="GO:0098796">
    <property type="term" value="C:membrane protein complex"/>
    <property type="evidence" value="ECO:0007669"/>
    <property type="project" value="UniProtKB-ARBA"/>
</dbReference>
<keyword evidence="11" id="KW-0479">Metal-binding</keyword>
<evidence type="ECO:0000256" key="1">
    <source>
        <dbReference type="ARBA" id="ARBA00004448"/>
    </source>
</evidence>
<keyword evidence="8 12" id="KW-0496">Mitochondrion</keyword>
<keyword evidence="15" id="KW-1185">Reference proteome</keyword>
<evidence type="ECO:0000256" key="2">
    <source>
        <dbReference type="ARBA" id="ARBA00007294"/>
    </source>
</evidence>
<evidence type="ECO:0000256" key="11">
    <source>
        <dbReference type="PIRSR" id="PIRSR607992-2"/>
    </source>
</evidence>
<feature type="binding site" evidence="10">
    <location>
        <position position="240"/>
    </location>
    <ligand>
        <name>a ubiquinone</name>
        <dbReference type="ChEBI" id="CHEBI:16389"/>
        <note>ligand shared with IP/SDHB</note>
    </ligand>
</feature>
<dbReference type="FunFam" id="1.20.1300.10:FF:000007">
    <property type="entry name" value="Succinate dehydrogenase [ubiquinone] cytochrome b small subunit"/>
    <property type="match status" value="1"/>
</dbReference>
<dbReference type="EMBL" id="SRPY01000808">
    <property type="protein sequence ID" value="KAG5917496.1"/>
    <property type="molecule type" value="Genomic_DNA"/>
</dbReference>
<sequence>MPATSQSGAPNHDLLRDHILPSANSAVWVPAWSRPSQSASRQFEFLGNLPLDKAKQAKHLLSRFRARQAGASYITYIFSSYVNHFESVSPRRSPSPQPTSIAKASGVRASSSRASPFTVCRIVTMASIMRPSLLRQAVRSPAALALRTATLHTSSKRCAILPPGPQRIEGGVNDPAPVPPPSAAHGSYHWTFERLVAAGLVPLSIAPFASGSLNPTMDAILCSALLIHSHMGFQAVIIDYIPKRTYPGLRKLFWWGLNAATLTVGIGLYEFETNDVGLTEAIKRVWKA</sequence>
<dbReference type="PANTHER" id="PTHR13337">
    <property type="entry name" value="SUCCINATE DEHYDROGENASE"/>
    <property type="match status" value="1"/>
</dbReference>
<dbReference type="GO" id="GO:0048039">
    <property type="term" value="F:ubiquinone binding"/>
    <property type="evidence" value="ECO:0007669"/>
    <property type="project" value="TreeGrafter"/>
</dbReference>
<keyword evidence="5 12" id="KW-0999">Mitochondrion inner membrane</keyword>
<evidence type="ECO:0000256" key="7">
    <source>
        <dbReference type="ARBA" id="ARBA00022989"/>
    </source>
</evidence>
<dbReference type="InterPro" id="IPR007992">
    <property type="entry name" value="CybS"/>
</dbReference>
<dbReference type="GO" id="GO:0020037">
    <property type="term" value="F:heme binding"/>
    <property type="evidence" value="ECO:0007669"/>
    <property type="project" value="TreeGrafter"/>
</dbReference>
<feature type="binding site" description="axial binding residue" evidence="11">
    <location>
        <position position="228"/>
    </location>
    <ligand>
        <name>heme b</name>
        <dbReference type="ChEBI" id="CHEBI:60344"/>
        <note>ligand shared with SDHC</note>
    </ligand>
    <ligandPart>
        <name>Fe</name>
        <dbReference type="ChEBI" id="CHEBI:18248"/>
    </ligandPart>
</feature>
<dbReference type="SUPFAM" id="SSF81343">
    <property type="entry name" value="Fumarate reductase respiratory complex transmembrane subunits"/>
    <property type="match status" value="1"/>
</dbReference>
<organism evidence="14 15">
    <name type="scientific">Claviceps africana</name>
    <dbReference type="NCBI Taxonomy" id="83212"/>
    <lineage>
        <taxon>Eukaryota</taxon>
        <taxon>Fungi</taxon>
        <taxon>Dikarya</taxon>
        <taxon>Ascomycota</taxon>
        <taxon>Pezizomycotina</taxon>
        <taxon>Sordariomycetes</taxon>
        <taxon>Hypocreomycetidae</taxon>
        <taxon>Hypocreales</taxon>
        <taxon>Clavicipitaceae</taxon>
        <taxon>Claviceps</taxon>
    </lineage>
</organism>
<comment type="similarity">
    <text evidence="2 12">Belongs to the CybS family.</text>
</comment>
<comment type="caution">
    <text evidence="14">The sequence shown here is derived from an EMBL/GenBank/DDBJ whole genome shotgun (WGS) entry which is preliminary data.</text>
</comment>
<evidence type="ECO:0000256" key="6">
    <source>
        <dbReference type="ARBA" id="ARBA00022946"/>
    </source>
</evidence>
<evidence type="ECO:0000256" key="9">
    <source>
        <dbReference type="ARBA" id="ARBA00023136"/>
    </source>
</evidence>
<dbReference type="Proteomes" id="UP000811619">
    <property type="component" value="Unassembled WGS sequence"/>
</dbReference>
<dbReference type="PANTHER" id="PTHR13337:SF2">
    <property type="entry name" value="SUCCINATE DEHYDROGENASE [UBIQUINONE] CYTOCHROME B SMALL SUBUNIT, MITOCHONDRIAL"/>
    <property type="match status" value="1"/>
</dbReference>
<evidence type="ECO:0000256" key="12">
    <source>
        <dbReference type="RuleBase" id="RU364031"/>
    </source>
</evidence>
<dbReference type="GO" id="GO:0006099">
    <property type="term" value="P:tricarboxylic acid cycle"/>
    <property type="evidence" value="ECO:0007669"/>
    <property type="project" value="TreeGrafter"/>
</dbReference>
<keyword evidence="7" id="KW-1133">Transmembrane helix</keyword>
<evidence type="ECO:0000256" key="3">
    <source>
        <dbReference type="ARBA" id="ARBA00022448"/>
    </source>
</evidence>
<dbReference type="OrthoDB" id="18577at2759"/>
<keyword evidence="6 12" id="KW-0809">Transit peptide</keyword>
<gene>
    <name evidence="14" type="ORF">E4U42_007215</name>
</gene>
<name>A0A8K0NGB3_9HYPO</name>
<dbReference type="InterPro" id="IPR034804">
    <property type="entry name" value="SQR/QFR_C/D"/>
</dbReference>
<evidence type="ECO:0000256" key="8">
    <source>
        <dbReference type="ARBA" id="ARBA00023128"/>
    </source>
</evidence>
<comment type="subcellular location">
    <subcellularLocation>
        <location evidence="1 12">Mitochondrion inner membrane</location>
        <topology evidence="1 12">Multi-pass membrane protein</topology>
    </subcellularLocation>
</comment>
<protein>
    <recommendedName>
        <fullName evidence="12">Succinate dehydrogenase [ubiquinone] cytochrome b small subunit</fullName>
    </recommendedName>
</protein>
<evidence type="ECO:0000256" key="4">
    <source>
        <dbReference type="ARBA" id="ARBA00022692"/>
    </source>
</evidence>
<dbReference type="GO" id="GO:0005743">
    <property type="term" value="C:mitochondrial inner membrane"/>
    <property type="evidence" value="ECO:0007669"/>
    <property type="project" value="UniProtKB-SubCell"/>
</dbReference>
<dbReference type="CDD" id="cd03496">
    <property type="entry name" value="SQR_TypeC_CybS"/>
    <property type="match status" value="1"/>
</dbReference>